<feature type="region of interest" description="Disordered" evidence="1">
    <location>
        <begin position="1"/>
        <end position="183"/>
    </location>
</feature>
<dbReference type="AlphaFoldDB" id="A0AB34KQ20"/>
<dbReference type="EMBL" id="JAAQHG020000017">
    <property type="protein sequence ID" value="KAL1585756.1"/>
    <property type="molecule type" value="Genomic_DNA"/>
</dbReference>
<organism evidence="2 3">
    <name type="scientific">Cladosporium halotolerans</name>
    <dbReference type="NCBI Taxonomy" id="1052096"/>
    <lineage>
        <taxon>Eukaryota</taxon>
        <taxon>Fungi</taxon>
        <taxon>Dikarya</taxon>
        <taxon>Ascomycota</taxon>
        <taxon>Pezizomycotina</taxon>
        <taxon>Dothideomycetes</taxon>
        <taxon>Dothideomycetidae</taxon>
        <taxon>Cladosporiales</taxon>
        <taxon>Cladosporiaceae</taxon>
        <taxon>Cladosporium</taxon>
    </lineage>
</organism>
<comment type="caution">
    <text evidence="2">The sequence shown here is derived from an EMBL/GenBank/DDBJ whole genome shotgun (WGS) entry which is preliminary data.</text>
</comment>
<evidence type="ECO:0000313" key="3">
    <source>
        <dbReference type="Proteomes" id="UP000803884"/>
    </source>
</evidence>
<keyword evidence="3" id="KW-1185">Reference proteome</keyword>
<name>A0AB34KQ20_9PEZI</name>
<feature type="compositionally biased region" description="Polar residues" evidence="1">
    <location>
        <begin position="27"/>
        <end position="37"/>
    </location>
</feature>
<dbReference type="Proteomes" id="UP000803884">
    <property type="component" value="Unassembled WGS sequence"/>
</dbReference>
<reference evidence="2 3" key="1">
    <citation type="journal article" date="2020" name="Microbiol. Resour. Announc.">
        <title>Draft Genome Sequence of a Cladosporium Species Isolated from the Mesophotic Ascidian Didemnum maculosum.</title>
        <authorList>
            <person name="Gioti A."/>
            <person name="Siaperas R."/>
            <person name="Nikolaivits E."/>
            <person name="Le Goff G."/>
            <person name="Ouazzani J."/>
            <person name="Kotoulas G."/>
            <person name="Topakas E."/>
        </authorList>
    </citation>
    <scope>NUCLEOTIDE SEQUENCE [LARGE SCALE GENOMIC DNA]</scope>
    <source>
        <strain evidence="2 3">TM138-S3</strain>
    </source>
</reference>
<evidence type="ECO:0000256" key="1">
    <source>
        <dbReference type="SAM" id="MobiDB-lite"/>
    </source>
</evidence>
<evidence type="ECO:0000313" key="2">
    <source>
        <dbReference type="EMBL" id="KAL1585756.1"/>
    </source>
</evidence>
<feature type="compositionally biased region" description="Basic and acidic residues" evidence="1">
    <location>
        <begin position="38"/>
        <end position="63"/>
    </location>
</feature>
<sequence>MAESPSTPARPSPMGGSDSDAPGLLSTVKNSSASMEKTTNDEQRNHDITVEMPDTHQDHDDKGTSNVPSRASLVPRAQSATATPSTVKADRVITDPAMPPPSRPNFKATATYAQPPQTTDNDVDEEAPSESTCAEQDHDDPHAPSSEMATQKTPHAPSRKRSHEKSGRQQDLGEGQNPEPTDIFYEPANAIEAFDWEDLESRYHHHMQDFAAQEQDIYTSFNELCGYFSVWAETGHTREVDRSFKRLKTQSTLVRHHEEELESKRHHYVKVVDAFKSALQLLGTGS</sequence>
<feature type="compositionally biased region" description="Low complexity" evidence="1">
    <location>
        <begin position="108"/>
        <end position="119"/>
    </location>
</feature>
<dbReference type="RefSeq" id="XP_069228862.1">
    <property type="nucleotide sequence ID" value="XM_069373752.1"/>
</dbReference>
<proteinExistence type="predicted"/>
<gene>
    <name evidence="2" type="ORF">WHR41_05147</name>
</gene>
<dbReference type="GeneID" id="96006590"/>
<accession>A0AB34KQ20</accession>
<protein>
    <submittedName>
        <fullName evidence="2">Uncharacterized protein</fullName>
    </submittedName>
</protein>